<evidence type="ECO:0000256" key="1">
    <source>
        <dbReference type="SAM" id="MobiDB-lite"/>
    </source>
</evidence>
<proteinExistence type="predicted"/>
<reference evidence="3" key="1">
    <citation type="journal article" date="2023" name="Commun. Biol.">
        <title>Genome analysis of Parmales, the sister group of diatoms, reveals the evolutionary specialization of diatoms from phago-mixotrophs to photoautotrophs.</title>
        <authorList>
            <person name="Ban H."/>
            <person name="Sato S."/>
            <person name="Yoshikawa S."/>
            <person name="Yamada K."/>
            <person name="Nakamura Y."/>
            <person name="Ichinomiya M."/>
            <person name="Sato N."/>
            <person name="Blanc-Mathieu R."/>
            <person name="Endo H."/>
            <person name="Kuwata A."/>
            <person name="Ogata H."/>
        </authorList>
    </citation>
    <scope>NUCLEOTIDE SEQUENCE [LARGE SCALE GENOMIC DNA]</scope>
</reference>
<comment type="caution">
    <text evidence="2">The sequence shown here is derived from an EMBL/GenBank/DDBJ whole genome shotgun (WGS) entry which is preliminary data.</text>
</comment>
<dbReference type="AlphaFoldDB" id="A0A9W7G4D4"/>
<keyword evidence="3" id="KW-1185">Reference proteome</keyword>
<gene>
    <name evidence="2" type="ORF">TrCOL_g10729</name>
</gene>
<name>A0A9W7G4D4_9STRA</name>
<organism evidence="2 3">
    <name type="scientific">Triparma columacea</name>
    <dbReference type="NCBI Taxonomy" id="722753"/>
    <lineage>
        <taxon>Eukaryota</taxon>
        <taxon>Sar</taxon>
        <taxon>Stramenopiles</taxon>
        <taxon>Ochrophyta</taxon>
        <taxon>Bolidophyceae</taxon>
        <taxon>Parmales</taxon>
        <taxon>Triparmaceae</taxon>
        <taxon>Triparma</taxon>
    </lineage>
</organism>
<evidence type="ECO:0000313" key="3">
    <source>
        <dbReference type="Proteomes" id="UP001165065"/>
    </source>
</evidence>
<feature type="region of interest" description="Disordered" evidence="1">
    <location>
        <begin position="60"/>
        <end position="85"/>
    </location>
</feature>
<dbReference type="Proteomes" id="UP001165065">
    <property type="component" value="Unassembled WGS sequence"/>
</dbReference>
<evidence type="ECO:0000313" key="2">
    <source>
        <dbReference type="EMBL" id="GMI31598.1"/>
    </source>
</evidence>
<dbReference type="EMBL" id="BRYA01000748">
    <property type="protein sequence ID" value="GMI31598.1"/>
    <property type="molecule type" value="Genomic_DNA"/>
</dbReference>
<sequence>MVVSELLIKRYNGSIERDVDNFANKGWGMVKGIIGGVIREIFMWKLSGFHKNIVKQEDGLGGRSRKASDSLGDLTESWSEEDLRGGGERERLREEFLGVLRGGLYVYCRRGGEGRYKLFVMLATRGGGEGEEHGMVQFEKVGQEGEDFVVDMKEVERVEELGEEGVEIGEGGGGIVQVKLTEEADRDVLLEGLRCLVG</sequence>
<accession>A0A9W7G4D4</accession>
<protein>
    <submittedName>
        <fullName evidence="2">Uncharacterized protein</fullName>
    </submittedName>
</protein>